<gene>
    <name evidence="2" type="ORF">PY649_04970</name>
</gene>
<reference evidence="2" key="1">
    <citation type="submission" date="2023-06" db="EMBL/GenBank/DDBJ databases">
        <title>Phylogenetic Diversity of Rhizobium strains.</title>
        <authorList>
            <person name="Moura F.T."/>
            <person name="Helene L.C.F."/>
            <person name="Hungria M."/>
        </authorList>
    </citation>
    <scope>NUCLEOTIDE SEQUENCE</scope>
    <source>
        <strain evidence="2">CCGE526</strain>
    </source>
</reference>
<organism evidence="2 3">
    <name type="scientific">Rhizobium mayense</name>
    <dbReference type="NCBI Taxonomy" id="1312184"/>
    <lineage>
        <taxon>Bacteria</taxon>
        <taxon>Pseudomonadati</taxon>
        <taxon>Pseudomonadota</taxon>
        <taxon>Alphaproteobacteria</taxon>
        <taxon>Hyphomicrobiales</taxon>
        <taxon>Rhizobiaceae</taxon>
        <taxon>Rhizobium/Agrobacterium group</taxon>
        <taxon>Rhizobium</taxon>
    </lineage>
</organism>
<dbReference type="RefSeq" id="WP_285867078.1">
    <property type="nucleotide sequence ID" value="NZ_JARFYM010000002.1"/>
</dbReference>
<dbReference type="Gene3D" id="3.20.20.100">
    <property type="entry name" value="NADP-dependent oxidoreductase domain"/>
    <property type="match status" value="1"/>
</dbReference>
<keyword evidence="3" id="KW-1185">Reference proteome</keyword>
<evidence type="ECO:0000313" key="2">
    <source>
        <dbReference type="EMBL" id="MDL2398241.1"/>
    </source>
</evidence>
<name>A0ABT7JPG5_9HYPH</name>
<dbReference type="Proteomes" id="UP001172645">
    <property type="component" value="Unassembled WGS sequence"/>
</dbReference>
<dbReference type="InterPro" id="IPR020471">
    <property type="entry name" value="AKR"/>
</dbReference>
<feature type="domain" description="NADP-dependent oxidoreductase" evidence="1">
    <location>
        <begin position="15"/>
        <end position="312"/>
    </location>
</feature>
<dbReference type="InterPro" id="IPR023210">
    <property type="entry name" value="NADP_OxRdtase_dom"/>
</dbReference>
<dbReference type="PANTHER" id="PTHR42686:SF1">
    <property type="entry name" value="GH17980P-RELATED"/>
    <property type="match status" value="1"/>
</dbReference>
<dbReference type="EMBL" id="JARFYM010000002">
    <property type="protein sequence ID" value="MDL2398241.1"/>
    <property type="molecule type" value="Genomic_DNA"/>
</dbReference>
<dbReference type="SUPFAM" id="SSF51430">
    <property type="entry name" value="NAD(P)-linked oxidoreductase"/>
    <property type="match status" value="1"/>
</dbReference>
<dbReference type="PANTHER" id="PTHR42686">
    <property type="entry name" value="GH17980P-RELATED"/>
    <property type="match status" value="1"/>
</dbReference>
<evidence type="ECO:0000313" key="3">
    <source>
        <dbReference type="Proteomes" id="UP001172645"/>
    </source>
</evidence>
<accession>A0ABT7JPG5</accession>
<proteinExistence type="predicted"/>
<sequence length="328" mass="35162">MRKRRITSAGLDLTEIGFGAAGIAGLYVECSEETAQATLELAWQSGIRYFDTAPFYGAGLSEERVGRFLAGKPRDDFVISTKVGRLLQLAPVSAAPSHGFVGAHSCAIEFDYSGDGILRSIEASIKRTGLDRFDILYVHDIGTYAHSEDDNARHMQAFTRSGIAALDELKASGVIKGWGLGVNEVAICLDVLERTHMDCILIAGRYTLLDRRAEERLIPLCAERGTSLVVGGVFNSGILATGAVPGARFDYVEADADIFDRVGRIEALAAEAGTDIATAALQFPLQNPAVASVLIGSADTSTLRRNLTALSRSVEPSLYEASRAFTVR</sequence>
<evidence type="ECO:0000259" key="1">
    <source>
        <dbReference type="Pfam" id="PF00248"/>
    </source>
</evidence>
<dbReference type="InterPro" id="IPR036812">
    <property type="entry name" value="NAD(P)_OxRdtase_dom_sf"/>
</dbReference>
<protein>
    <submittedName>
        <fullName evidence="2">Aldo/keto reductase</fullName>
    </submittedName>
</protein>
<comment type="caution">
    <text evidence="2">The sequence shown here is derived from an EMBL/GenBank/DDBJ whole genome shotgun (WGS) entry which is preliminary data.</text>
</comment>
<dbReference type="Pfam" id="PF00248">
    <property type="entry name" value="Aldo_ket_red"/>
    <property type="match status" value="1"/>
</dbReference>